<dbReference type="InterPro" id="IPR036961">
    <property type="entry name" value="Kinesin_motor_dom_sf"/>
</dbReference>
<dbReference type="Pfam" id="PF00225">
    <property type="entry name" value="Kinesin"/>
    <property type="match status" value="1"/>
</dbReference>
<gene>
    <name evidence="4" type="ORF">HPB48_002190</name>
</gene>
<proteinExistence type="predicted"/>
<dbReference type="AlphaFoldDB" id="A0A9J6FJW2"/>
<dbReference type="Proteomes" id="UP000821853">
    <property type="component" value="Chromosome 1"/>
</dbReference>
<protein>
    <recommendedName>
        <fullName evidence="3">Kinesin motor domain-containing protein</fullName>
    </recommendedName>
</protein>
<accession>A0A9J6FJW2</accession>
<feature type="domain" description="Kinesin motor" evidence="3">
    <location>
        <begin position="7"/>
        <end position="76"/>
    </location>
</feature>
<comment type="caution">
    <text evidence="4">The sequence shown here is derived from an EMBL/GenBank/DDBJ whole genome shotgun (WGS) entry which is preliminary data.</text>
</comment>
<dbReference type="GO" id="GO:0005524">
    <property type="term" value="F:ATP binding"/>
    <property type="evidence" value="ECO:0007669"/>
    <property type="project" value="UniProtKB-KW"/>
</dbReference>
<evidence type="ECO:0000259" key="3">
    <source>
        <dbReference type="Pfam" id="PF00225"/>
    </source>
</evidence>
<sequence>MLETLHVDGCNCSALTCGTMGDGKTFAMPGSKECPRVIAVMFSDLYQRVDELRSDGQCDVAVAYFEIEVVRHLLYPGGSPLADCLLGPLLRGNRNLTQHATDAESSRPDAIF</sequence>
<dbReference type="VEuPathDB" id="VectorBase:HLOH_052573"/>
<dbReference type="GO" id="GO:0007018">
    <property type="term" value="P:microtubule-based movement"/>
    <property type="evidence" value="ECO:0007669"/>
    <property type="project" value="InterPro"/>
</dbReference>
<dbReference type="EMBL" id="JABSTR010000001">
    <property type="protein sequence ID" value="KAH9362212.1"/>
    <property type="molecule type" value="Genomic_DNA"/>
</dbReference>
<dbReference type="Gene3D" id="3.40.850.10">
    <property type="entry name" value="Kinesin motor domain"/>
    <property type="match status" value="1"/>
</dbReference>
<dbReference type="OrthoDB" id="3176171at2759"/>
<keyword evidence="2" id="KW-0067">ATP-binding</keyword>
<reference evidence="4 5" key="1">
    <citation type="journal article" date="2020" name="Cell">
        <title>Large-Scale Comparative Analyses of Tick Genomes Elucidate Their Genetic Diversity and Vector Capacities.</title>
        <authorList>
            <consortium name="Tick Genome and Microbiome Consortium (TIGMIC)"/>
            <person name="Jia N."/>
            <person name="Wang J."/>
            <person name="Shi W."/>
            <person name="Du L."/>
            <person name="Sun Y."/>
            <person name="Zhan W."/>
            <person name="Jiang J.F."/>
            <person name="Wang Q."/>
            <person name="Zhang B."/>
            <person name="Ji P."/>
            <person name="Bell-Sakyi L."/>
            <person name="Cui X.M."/>
            <person name="Yuan T.T."/>
            <person name="Jiang B.G."/>
            <person name="Yang W.F."/>
            <person name="Lam T.T."/>
            <person name="Chang Q.C."/>
            <person name="Ding S.J."/>
            <person name="Wang X.J."/>
            <person name="Zhu J.G."/>
            <person name="Ruan X.D."/>
            <person name="Zhao L."/>
            <person name="Wei J.T."/>
            <person name="Ye R.Z."/>
            <person name="Que T.C."/>
            <person name="Du C.H."/>
            <person name="Zhou Y.H."/>
            <person name="Cheng J.X."/>
            <person name="Dai P.F."/>
            <person name="Guo W.B."/>
            <person name="Han X.H."/>
            <person name="Huang E.J."/>
            <person name="Li L.F."/>
            <person name="Wei W."/>
            <person name="Gao Y.C."/>
            <person name="Liu J.Z."/>
            <person name="Shao H.Z."/>
            <person name="Wang X."/>
            <person name="Wang C.C."/>
            <person name="Yang T.C."/>
            <person name="Huo Q.B."/>
            <person name="Li W."/>
            <person name="Chen H.Y."/>
            <person name="Chen S.E."/>
            <person name="Zhou L.G."/>
            <person name="Ni X.B."/>
            <person name="Tian J.H."/>
            <person name="Sheng Y."/>
            <person name="Liu T."/>
            <person name="Pan Y.S."/>
            <person name="Xia L.Y."/>
            <person name="Li J."/>
            <person name="Zhao F."/>
            <person name="Cao W.C."/>
        </authorList>
    </citation>
    <scope>NUCLEOTIDE SEQUENCE [LARGE SCALE GENOMIC DNA]</scope>
    <source>
        <strain evidence="4">HaeL-2018</strain>
    </source>
</reference>
<evidence type="ECO:0000256" key="2">
    <source>
        <dbReference type="ARBA" id="ARBA00022840"/>
    </source>
</evidence>
<keyword evidence="1" id="KW-0547">Nucleotide-binding</keyword>
<evidence type="ECO:0000256" key="1">
    <source>
        <dbReference type="ARBA" id="ARBA00022741"/>
    </source>
</evidence>
<organism evidence="4 5">
    <name type="scientific">Haemaphysalis longicornis</name>
    <name type="common">Bush tick</name>
    <dbReference type="NCBI Taxonomy" id="44386"/>
    <lineage>
        <taxon>Eukaryota</taxon>
        <taxon>Metazoa</taxon>
        <taxon>Ecdysozoa</taxon>
        <taxon>Arthropoda</taxon>
        <taxon>Chelicerata</taxon>
        <taxon>Arachnida</taxon>
        <taxon>Acari</taxon>
        <taxon>Parasitiformes</taxon>
        <taxon>Ixodida</taxon>
        <taxon>Ixodoidea</taxon>
        <taxon>Ixodidae</taxon>
        <taxon>Haemaphysalinae</taxon>
        <taxon>Haemaphysalis</taxon>
    </lineage>
</organism>
<dbReference type="SUPFAM" id="SSF52540">
    <property type="entry name" value="P-loop containing nucleoside triphosphate hydrolases"/>
    <property type="match status" value="1"/>
</dbReference>
<name>A0A9J6FJW2_HAELO</name>
<evidence type="ECO:0000313" key="5">
    <source>
        <dbReference type="Proteomes" id="UP000821853"/>
    </source>
</evidence>
<evidence type="ECO:0000313" key="4">
    <source>
        <dbReference type="EMBL" id="KAH9362212.1"/>
    </source>
</evidence>
<dbReference type="GO" id="GO:0008017">
    <property type="term" value="F:microtubule binding"/>
    <property type="evidence" value="ECO:0007669"/>
    <property type="project" value="InterPro"/>
</dbReference>
<keyword evidence="5" id="KW-1185">Reference proteome</keyword>
<dbReference type="InterPro" id="IPR001752">
    <property type="entry name" value="Kinesin_motor_dom"/>
</dbReference>
<dbReference type="GO" id="GO:0003777">
    <property type="term" value="F:microtubule motor activity"/>
    <property type="evidence" value="ECO:0007669"/>
    <property type="project" value="InterPro"/>
</dbReference>
<dbReference type="InterPro" id="IPR027417">
    <property type="entry name" value="P-loop_NTPase"/>
</dbReference>